<reference evidence="1 2" key="2">
    <citation type="submission" date="2018-11" db="EMBL/GenBank/DDBJ databases">
        <authorList>
            <consortium name="Pathogen Informatics"/>
        </authorList>
    </citation>
    <scope>NUCLEOTIDE SEQUENCE [LARGE SCALE GENOMIC DNA]</scope>
    <source>
        <strain evidence="1 2">Egypt</strain>
    </source>
</reference>
<keyword evidence="2" id="KW-1185">Reference proteome</keyword>
<dbReference type="Proteomes" id="UP000272942">
    <property type="component" value="Unassembled WGS sequence"/>
</dbReference>
<evidence type="ECO:0000313" key="3">
    <source>
        <dbReference type="WBParaSite" id="ECPE_0001615201-mRNA-1"/>
    </source>
</evidence>
<organism evidence="3">
    <name type="scientific">Echinostoma caproni</name>
    <dbReference type="NCBI Taxonomy" id="27848"/>
    <lineage>
        <taxon>Eukaryota</taxon>
        <taxon>Metazoa</taxon>
        <taxon>Spiralia</taxon>
        <taxon>Lophotrochozoa</taxon>
        <taxon>Platyhelminthes</taxon>
        <taxon>Trematoda</taxon>
        <taxon>Digenea</taxon>
        <taxon>Plagiorchiida</taxon>
        <taxon>Echinostomata</taxon>
        <taxon>Echinostomatoidea</taxon>
        <taxon>Echinostomatidae</taxon>
        <taxon>Echinostoma</taxon>
    </lineage>
</organism>
<reference evidence="3" key="1">
    <citation type="submission" date="2016-06" db="UniProtKB">
        <authorList>
            <consortium name="WormBaseParasite"/>
        </authorList>
    </citation>
    <scope>IDENTIFICATION</scope>
</reference>
<dbReference type="EMBL" id="UZAN01062991">
    <property type="protein sequence ID" value="VDP93382.1"/>
    <property type="molecule type" value="Genomic_DNA"/>
</dbReference>
<accession>A0A183BA75</accession>
<evidence type="ECO:0000313" key="2">
    <source>
        <dbReference type="Proteomes" id="UP000272942"/>
    </source>
</evidence>
<name>A0A183BA75_9TREM</name>
<dbReference type="OrthoDB" id="6243574at2759"/>
<protein>
    <submittedName>
        <fullName evidence="3">Fibronectin type-III domain-containing protein</fullName>
    </submittedName>
</protein>
<dbReference type="AlphaFoldDB" id="A0A183BA75"/>
<proteinExistence type="predicted"/>
<gene>
    <name evidence="1" type="ORF">ECPE_LOCUS16110</name>
</gene>
<sequence length="130" mass="14257">MPSSTTESLNVIHFTIKDTAYLLSVTKSSSRPGPDGLPPSTIRFEGPDMPFILLKLFSLSLIGGIVPSQWKQSSIIPLHQTGPTHEPSNYLDGKIVKRHLSEYVFNATYLARANLAFLNFVLVKLASLAS</sequence>
<evidence type="ECO:0000313" key="1">
    <source>
        <dbReference type="EMBL" id="VDP93382.1"/>
    </source>
</evidence>
<dbReference type="WBParaSite" id="ECPE_0001615201-mRNA-1">
    <property type="protein sequence ID" value="ECPE_0001615201-mRNA-1"/>
    <property type="gene ID" value="ECPE_0001615201"/>
</dbReference>